<dbReference type="Gene3D" id="3.60.10.10">
    <property type="entry name" value="Endonuclease/exonuclease/phosphatase"/>
    <property type="match status" value="1"/>
</dbReference>
<evidence type="ECO:0000256" key="4">
    <source>
        <dbReference type="ARBA" id="ARBA00022729"/>
    </source>
</evidence>
<keyword evidence="9" id="KW-1185">Reference proteome</keyword>
<keyword evidence="5 7" id="KW-1133">Transmembrane helix</keyword>
<evidence type="ECO:0000256" key="3">
    <source>
        <dbReference type="ARBA" id="ARBA00022692"/>
    </source>
</evidence>
<dbReference type="Gene3D" id="3.80.10.10">
    <property type="entry name" value="Ribonuclease Inhibitor"/>
    <property type="match status" value="1"/>
</dbReference>
<dbReference type="InterPro" id="IPR000157">
    <property type="entry name" value="TIR_dom"/>
</dbReference>
<dbReference type="Proteomes" id="UP000694888">
    <property type="component" value="Unplaced"/>
</dbReference>
<keyword evidence="4" id="KW-0732">Signal</keyword>
<comment type="similarity">
    <text evidence="2">Belongs to the Toll-like receptor family.</text>
</comment>
<evidence type="ECO:0000259" key="8">
    <source>
        <dbReference type="PROSITE" id="PS50104"/>
    </source>
</evidence>
<proteinExistence type="inferred from homology"/>
<accession>A0ABM0K0B7</accession>
<evidence type="ECO:0000256" key="6">
    <source>
        <dbReference type="ARBA" id="ARBA00023136"/>
    </source>
</evidence>
<dbReference type="PROSITE" id="PS51450">
    <property type="entry name" value="LRR"/>
    <property type="match status" value="1"/>
</dbReference>
<reference evidence="10" key="1">
    <citation type="submission" date="2025-08" db="UniProtKB">
        <authorList>
            <consortium name="RefSeq"/>
        </authorList>
    </citation>
    <scope>IDENTIFICATION</scope>
</reference>
<dbReference type="InterPro" id="IPR001611">
    <property type="entry name" value="Leu-rich_rpt"/>
</dbReference>
<keyword evidence="3 7" id="KW-0812">Transmembrane</keyword>
<sequence length="772" mass="88180">MAEIELQNLSFMETWDQPKKQIEDGLITKDNMKYLTSICLLQLIWNNCQIVGIDISSFDGFINMKRCLRSLQFNRQLVDRFYTQGNMILRLLEFKRLEEFQFSGSGWCGSDVHFKLHNYQNMEGENRANLEHAESGNSGRVFTAANTNDCKKIDKKVKVHKRKSLPSTNVVSGFPLAEKSKGAAEFRIPKTLQKVIAIGSGGGITEVYGCHILDGQNMREVRYVSCSELILHDFVTGLDNVALVDVTGSKVKAVGLKNVFQSFPNLQTLIANSLQTTDVIYHFLDRRWLNATPKLQQIELSDNRLHYLPRLSFSTNLEMAYVVLSKNSFTSLGFDVSNTPALTYLDMSHNAISTLKGGEMTALDEHPQTRAFGLSLSLHGNPLQCVCSRLPFLIWLHTTLVRMDNSGNYTCIDERGYFIRTGDLAAVKAIWRRCVGRTAFLVSICLVLVMAFGFLALYRWWRYKTALRNFFLNLLNPAVRPKTMSDYQYHVFIGYADEDFRFIRHILRRYLEEDLHLRTYIHQRDLGPGYLDQQFLDAIQSSWRLLIVLSANFLRSYDKAHLVMKMCTSSVDIAHPDRILLLVEECQARYVPDYVLATVEEDQLIRMCTSSVDIAHPDRIMLLVEECQARYVPDYVLAAVEEDQLIRIASLSETRLAKEGQLTEQSAVYTFFWIGRGLDERREEGVGFAIKSNLVNKQAALPKGIIDRLMTARFPLPKKRFVALINAYAPTMTNPDDIKEKFYDDLKKTIAAVPRADKLIILAETTSRGREC</sequence>
<organism evidence="9 10">
    <name type="scientific">Aplysia californica</name>
    <name type="common">California sea hare</name>
    <dbReference type="NCBI Taxonomy" id="6500"/>
    <lineage>
        <taxon>Eukaryota</taxon>
        <taxon>Metazoa</taxon>
        <taxon>Spiralia</taxon>
        <taxon>Lophotrochozoa</taxon>
        <taxon>Mollusca</taxon>
        <taxon>Gastropoda</taxon>
        <taxon>Heterobranchia</taxon>
        <taxon>Euthyneura</taxon>
        <taxon>Tectipleura</taxon>
        <taxon>Aplysiida</taxon>
        <taxon>Aplysioidea</taxon>
        <taxon>Aplysiidae</taxon>
        <taxon>Aplysia</taxon>
    </lineage>
</organism>
<dbReference type="Gene3D" id="3.40.50.10140">
    <property type="entry name" value="Toll/interleukin-1 receptor homology (TIR) domain"/>
    <property type="match status" value="1"/>
</dbReference>
<name>A0ABM0K0B7_APLCA</name>
<feature type="domain" description="TIR" evidence="8">
    <location>
        <begin position="487"/>
        <end position="644"/>
    </location>
</feature>
<dbReference type="SUPFAM" id="SSF52058">
    <property type="entry name" value="L domain-like"/>
    <property type="match status" value="1"/>
</dbReference>
<evidence type="ECO:0000313" key="9">
    <source>
        <dbReference type="Proteomes" id="UP000694888"/>
    </source>
</evidence>
<dbReference type="GeneID" id="101855742"/>
<dbReference type="PANTHER" id="PTHR24365">
    <property type="entry name" value="TOLL-LIKE RECEPTOR"/>
    <property type="match status" value="1"/>
</dbReference>
<dbReference type="PANTHER" id="PTHR24365:SF541">
    <property type="entry name" value="PROTEIN TOLL-RELATED"/>
    <property type="match status" value="1"/>
</dbReference>
<comment type="subcellular location">
    <subcellularLocation>
        <location evidence="1">Membrane</location>
        <topology evidence="1">Single-pass membrane protein</topology>
    </subcellularLocation>
</comment>
<dbReference type="RefSeq" id="XP_005105758.2">
    <property type="nucleotide sequence ID" value="XM_005105701.2"/>
</dbReference>
<keyword evidence="6 7" id="KW-0472">Membrane</keyword>
<protein>
    <submittedName>
        <fullName evidence="10">Uncharacterized protein LOC101855742</fullName>
    </submittedName>
</protein>
<dbReference type="InterPro" id="IPR036691">
    <property type="entry name" value="Endo/exonu/phosph_ase_sf"/>
</dbReference>
<gene>
    <name evidence="10" type="primary">LOC101855742</name>
</gene>
<evidence type="ECO:0000256" key="2">
    <source>
        <dbReference type="ARBA" id="ARBA00009634"/>
    </source>
</evidence>
<dbReference type="InterPro" id="IPR035897">
    <property type="entry name" value="Toll_tir_struct_dom_sf"/>
</dbReference>
<dbReference type="InterPro" id="IPR032675">
    <property type="entry name" value="LRR_dom_sf"/>
</dbReference>
<feature type="transmembrane region" description="Helical" evidence="7">
    <location>
        <begin position="439"/>
        <end position="461"/>
    </location>
</feature>
<evidence type="ECO:0000256" key="5">
    <source>
        <dbReference type="ARBA" id="ARBA00022989"/>
    </source>
</evidence>
<evidence type="ECO:0000256" key="7">
    <source>
        <dbReference type="SAM" id="Phobius"/>
    </source>
</evidence>
<dbReference type="SUPFAM" id="SSF52200">
    <property type="entry name" value="Toll/Interleukin receptor TIR domain"/>
    <property type="match status" value="1"/>
</dbReference>
<dbReference type="PROSITE" id="PS50104">
    <property type="entry name" value="TIR"/>
    <property type="match status" value="1"/>
</dbReference>
<evidence type="ECO:0000256" key="1">
    <source>
        <dbReference type="ARBA" id="ARBA00004167"/>
    </source>
</evidence>
<evidence type="ECO:0000313" key="10">
    <source>
        <dbReference type="RefSeq" id="XP_005105758.2"/>
    </source>
</evidence>